<dbReference type="Pfam" id="PF03692">
    <property type="entry name" value="CxxCxxCC"/>
    <property type="match status" value="1"/>
</dbReference>
<organism evidence="1 2">
    <name type="scientific">Eisenbergiella tayi</name>
    <dbReference type="NCBI Taxonomy" id="1432052"/>
    <lineage>
        <taxon>Bacteria</taxon>
        <taxon>Bacillati</taxon>
        <taxon>Bacillota</taxon>
        <taxon>Clostridia</taxon>
        <taxon>Lachnospirales</taxon>
        <taxon>Lachnospiraceae</taxon>
        <taxon>Eisenbergiella</taxon>
    </lineage>
</organism>
<dbReference type="EMBL" id="MEHA01000003">
    <property type="protein sequence ID" value="ODR54207.1"/>
    <property type="molecule type" value="Genomic_DNA"/>
</dbReference>
<dbReference type="InterPro" id="IPR005358">
    <property type="entry name" value="Puta_zinc/iron-chelating_dom"/>
</dbReference>
<dbReference type="OrthoDB" id="9810361at2"/>
<evidence type="ECO:0008006" key="3">
    <source>
        <dbReference type="Google" id="ProtNLM"/>
    </source>
</evidence>
<dbReference type="PANTHER" id="PTHR35866">
    <property type="entry name" value="PUTATIVE-RELATED"/>
    <property type="match status" value="1"/>
</dbReference>
<comment type="caution">
    <text evidence="1">The sequence shown here is derived from an EMBL/GenBank/DDBJ whole genome shotgun (WGS) entry which is preliminary data.</text>
</comment>
<dbReference type="RefSeq" id="WP_069431361.1">
    <property type="nucleotide sequence ID" value="NZ_MEHA01000003.1"/>
</dbReference>
<proteinExistence type="predicted"/>
<gene>
    <name evidence="1" type="ORF">BEI59_06560</name>
</gene>
<accession>A0A1E3UP97</accession>
<name>A0A1E3UP97_9FIRM</name>
<evidence type="ECO:0000313" key="2">
    <source>
        <dbReference type="Proteomes" id="UP000094271"/>
    </source>
</evidence>
<sequence length="243" mass="28628">MDQRLRHIVEHYDEMCIGTDEHFRFHCKQCGKCCINREDILLNPKDLYNISKELGLAPRDTIAQYCEVYLGQNSRIPIVRLKPRGSIKRCPLLRDRKCSVHNAKPTVCALFPLGRSIKLDAKETDPNAIERARIQYIINSIECGDRSEEHTVREWVESFGIPIHDNDFIAWQKALFSVRQQIVELEKMLPDKSMERVWSITYQALYLNYDIQEDFRKQFQKNSDRLIDALEHLPALWKELSHE</sequence>
<dbReference type="Proteomes" id="UP000094271">
    <property type="component" value="Unassembled WGS sequence"/>
</dbReference>
<dbReference type="AlphaFoldDB" id="A0A1E3UP97"/>
<protein>
    <recommendedName>
        <fullName evidence="3">Flagellin N-methylase</fullName>
    </recommendedName>
</protein>
<evidence type="ECO:0000313" key="1">
    <source>
        <dbReference type="EMBL" id="ODR54207.1"/>
    </source>
</evidence>
<reference evidence="1 2" key="1">
    <citation type="submission" date="2016-08" db="EMBL/GenBank/DDBJ databases">
        <authorList>
            <person name="Seilhamer J.J."/>
        </authorList>
    </citation>
    <scope>NUCLEOTIDE SEQUENCE [LARGE SCALE GENOMIC DNA]</scope>
    <source>
        <strain evidence="1 2">NML150140-1</strain>
    </source>
</reference>
<dbReference type="PANTHER" id="PTHR35866:SF2">
    <property type="entry name" value="YKGJ FAMILY CYSTEINE CLUSTER PROTEIN"/>
    <property type="match status" value="1"/>
</dbReference>